<evidence type="ECO:0000313" key="2">
    <source>
        <dbReference type="Proteomes" id="UP000825015"/>
    </source>
</evidence>
<protein>
    <submittedName>
        <fullName evidence="1">Uncharacterized protein</fullName>
    </submittedName>
</protein>
<accession>A0ACA8R5N7</accession>
<evidence type="ECO:0000313" key="1">
    <source>
        <dbReference type="EMBL" id="BBL62975.1"/>
    </source>
</evidence>
<organism evidence="1 2">
    <name type="scientific">Methanobrevibacter arboriphilus</name>
    <dbReference type="NCBI Taxonomy" id="39441"/>
    <lineage>
        <taxon>Archaea</taxon>
        <taxon>Methanobacteriati</taxon>
        <taxon>Methanobacteriota</taxon>
        <taxon>Methanomada group</taxon>
        <taxon>Methanobacteria</taxon>
        <taxon>Methanobacteriales</taxon>
        <taxon>Methanobacteriaceae</taxon>
        <taxon>Methanobrevibacter</taxon>
    </lineage>
</organism>
<name>A0ACA8R5N7_METAZ</name>
<reference evidence="1" key="1">
    <citation type="submission" date="2019-06" db="EMBL/GenBank/DDBJ databases">
        <title>Complete genome sequence of Methanobrevibacter arboriphilus strain SA.</title>
        <authorList>
            <person name="Asakawa S."/>
        </authorList>
    </citation>
    <scope>NUCLEOTIDE SEQUENCE</scope>
    <source>
        <strain evidence="1">SA</strain>
    </source>
</reference>
<gene>
    <name evidence="1" type="ORF">MarbSA_20150</name>
</gene>
<proteinExistence type="predicted"/>
<keyword evidence="2" id="KW-1185">Reference proteome</keyword>
<dbReference type="Proteomes" id="UP000825015">
    <property type="component" value="Chromosome"/>
</dbReference>
<sequence length="55" mass="6964">MSLKSKNRFKLKNYFNEQKIIYYNRNNTKKYIRMKLKFNKLKIKSLKSIIYKIHY</sequence>
<dbReference type="EMBL" id="AP019779">
    <property type="protein sequence ID" value="BBL62975.1"/>
    <property type="molecule type" value="Genomic_DNA"/>
</dbReference>